<dbReference type="InterPro" id="IPR004322">
    <property type="entry name" value="Plasmid_replicase_bac"/>
</dbReference>
<proteinExistence type="predicted"/>
<dbReference type="EMBL" id="X84655">
    <property type="protein sequence ID" value="CAA59148.1"/>
    <property type="molecule type" value="Genomic_DNA"/>
</dbReference>
<evidence type="ECO:0000259" key="1">
    <source>
        <dbReference type="Pfam" id="PF08708"/>
    </source>
</evidence>
<dbReference type="InterPro" id="IPR014820">
    <property type="entry name" value="PriCT_1"/>
</dbReference>
<dbReference type="AlphaFoldDB" id="Q45286"/>
<organism evidence="2">
    <name type="scientific">Bifidobacterium longum subsp. longum</name>
    <dbReference type="NCBI Taxonomy" id="1679"/>
    <lineage>
        <taxon>Bacteria</taxon>
        <taxon>Bacillati</taxon>
        <taxon>Actinomycetota</taxon>
        <taxon>Actinomycetes</taxon>
        <taxon>Bifidobacteriales</taxon>
        <taxon>Bifidobacteriaceae</taxon>
        <taxon>Bifidobacterium</taxon>
    </lineage>
</organism>
<dbReference type="Pfam" id="PF08708">
    <property type="entry name" value="PriCT_1"/>
    <property type="match status" value="1"/>
</dbReference>
<feature type="domain" description="Primase C-terminal 1" evidence="1">
    <location>
        <begin position="194"/>
        <end position="261"/>
    </location>
</feature>
<evidence type="ECO:0000313" key="2">
    <source>
        <dbReference type="EMBL" id="CAA59148.1"/>
    </source>
</evidence>
<accession>Q45286</accession>
<sequence>MYAVAMSDEYSQPTLELSRTFEGWWLPERPLCCDDDYSRLHRRSRADALKCKHIEANPAALVNTIVVDIDDANAKAMALWEHEGMRPNWIAENPANGHAHAGWVLTFPVPRTDLARLKPLKLLHATTEGLRRSCDGDMGYSGLLMKNPEHPAWASDIIEWDTYDLEQLVQSLQEHGDMPPVSWKRTKRARTQGLGRNCTLFDKARTLAYRYVAAAADRSEASSEALRLYVRRTCHELNVSLFPDPLHAREVEDIAKSIHKWIVTRSRMWRDGAIANAATFIAIQSARGHKHGENKYQQVMKEALEW</sequence>
<name>Q45286_BIFLL</name>
<dbReference type="Gene3D" id="1.10.340.50">
    <property type="match status" value="1"/>
</dbReference>
<dbReference type="Pfam" id="PF03090">
    <property type="entry name" value="Replicase"/>
    <property type="match status" value="1"/>
</dbReference>
<protein>
    <submittedName>
        <fullName evidence="2">Orf2 protein</fullName>
    </submittedName>
</protein>
<gene>
    <name evidence="2" type="primary">orf2</name>
</gene>
<reference evidence="2" key="1">
    <citation type="journal article" date="1996" name="Res. Microbiol.">
        <title>Characterization of the plasmid pMB1 from Bifidobacterium longum and its use for shuttle vector construction.</title>
        <authorList>
            <person name="Rossi M."/>
            <person name="Brigidi P."/>
            <person name="Gonzalez Vara y Rodriguez A."/>
            <person name="Matteuzzi D."/>
        </authorList>
    </citation>
    <scope>NUCLEOTIDE SEQUENCE</scope>
    <source>
        <strain evidence="2">B2577</strain>
    </source>
</reference>